<dbReference type="KEGG" id="cphy:B5808_19225"/>
<dbReference type="Proteomes" id="UP000192775">
    <property type="component" value="Plasmid unnamed1"/>
</dbReference>
<proteinExistence type="predicted"/>
<dbReference type="InterPro" id="IPR036388">
    <property type="entry name" value="WH-like_DNA-bd_sf"/>
</dbReference>
<gene>
    <name evidence="1" type="ORF">B5808_19225</name>
</gene>
<name>A0A1X9LQS3_9MICO</name>
<dbReference type="AlphaFoldDB" id="A0A1X9LQS3"/>
<accession>A0A1X9LQS3</accession>
<dbReference type="RefSeq" id="WP_085021672.1">
    <property type="nucleotide sequence ID" value="NZ_BMHD01000003.1"/>
</dbReference>
<keyword evidence="2" id="KW-1185">Reference proteome</keyword>
<organism evidence="1 2">
    <name type="scientific">Cnuibacter physcomitrellae</name>
    <dbReference type="NCBI Taxonomy" id="1619308"/>
    <lineage>
        <taxon>Bacteria</taxon>
        <taxon>Bacillati</taxon>
        <taxon>Actinomycetota</taxon>
        <taxon>Actinomycetes</taxon>
        <taxon>Micrococcales</taxon>
        <taxon>Microbacteriaceae</taxon>
        <taxon>Cnuibacter</taxon>
    </lineage>
</organism>
<protein>
    <submittedName>
        <fullName evidence="1">Uncharacterized protein</fullName>
    </submittedName>
</protein>
<dbReference type="InterPro" id="IPR036390">
    <property type="entry name" value="WH_DNA-bd_sf"/>
</dbReference>
<dbReference type="Gene3D" id="1.10.10.10">
    <property type="entry name" value="Winged helix-like DNA-binding domain superfamily/Winged helix DNA-binding domain"/>
    <property type="match status" value="1"/>
</dbReference>
<evidence type="ECO:0000313" key="1">
    <source>
        <dbReference type="EMBL" id="ARJ07535.1"/>
    </source>
</evidence>
<geneLocation type="plasmid" evidence="1">
    <name>unnamed1</name>
</geneLocation>
<evidence type="ECO:0000313" key="2">
    <source>
        <dbReference type="Proteomes" id="UP000192775"/>
    </source>
</evidence>
<dbReference type="SUPFAM" id="SSF46785">
    <property type="entry name" value="Winged helix' DNA-binding domain"/>
    <property type="match status" value="1"/>
</dbReference>
<keyword evidence="1" id="KW-0614">Plasmid</keyword>
<reference evidence="1 2" key="1">
    <citation type="submission" date="2017-04" db="EMBL/GenBank/DDBJ databases">
        <authorList>
            <person name="Afonso C.L."/>
            <person name="Miller P.J."/>
            <person name="Scott M.A."/>
            <person name="Spackman E."/>
            <person name="Goraichik I."/>
            <person name="Dimitrov K.M."/>
            <person name="Suarez D.L."/>
            <person name="Swayne D.E."/>
        </authorList>
    </citation>
    <scope>NUCLEOTIDE SEQUENCE [LARGE SCALE GENOMIC DNA]</scope>
    <source>
        <strain evidence="2">XA(T)</strain>
        <plasmid evidence="2">Plasmid unnamed1</plasmid>
    </source>
</reference>
<dbReference type="EMBL" id="CP020716">
    <property type="protein sequence ID" value="ARJ07535.1"/>
    <property type="molecule type" value="Genomic_DNA"/>
</dbReference>
<sequence>MCAAEAPAEGTESVIAGSRALLGVIARSLAPIVEQVPLPDYRLLVLLCSRGLLSRVEIVPLLDVTGLGLDEMLRRLAAGHLIDYQDGGVAATSKGRALVDEVTERRRAEVARLLGGMSMAERRTVTEGLALIAAAAGEPRPEELLILGL</sequence>